<feature type="coiled-coil region" evidence="4">
    <location>
        <begin position="40"/>
        <end position="77"/>
    </location>
</feature>
<dbReference type="PROSITE" id="PS50112">
    <property type="entry name" value="PAS"/>
    <property type="match status" value="1"/>
</dbReference>
<keyword evidence="3" id="KW-0804">Transcription</keyword>
<accession>A0AA96WLA4</accession>
<sequence>MSRIPLLHQYVEAACKRLFDLYQSASTSSTLLPDLLPIALKEIGIVCEELQIALKELNQQTQKISDTQTEVQAERRRYQHLFQLSPDAYLILDQEGNIQEINRATATLLNLPQSFLVGKSFFCLVANEDRALLKEKLAQLAHQPCVELSLSVSRYPTAFFDAELTVTGVTESSDGSYICCILRDITTQKRATVALEDYIHDPSHSHSLYHYSRGEIIALEPQTLWFVAQGAVKLTTLSERGEEILVGIAGKSTVFGSNLTALPTYQATALSRVKLAAISLPEISQSAQLLQTVLTAISQRLRQTESFLAIHGQMRVEDRFKQLLFLLQQTFGQPTEKGTRLEIRLTHQDFASACCTTRVTITRLITKLQQEGKLEIDSHNHLIVKEALFQKDKQRPA</sequence>
<dbReference type="SUPFAM" id="SSF46785">
    <property type="entry name" value="Winged helix' DNA-binding domain"/>
    <property type="match status" value="1"/>
</dbReference>
<dbReference type="GO" id="GO:0006355">
    <property type="term" value="P:regulation of DNA-templated transcription"/>
    <property type="evidence" value="ECO:0007669"/>
    <property type="project" value="InterPro"/>
</dbReference>
<feature type="domain" description="HTH crp-type" evidence="6">
    <location>
        <begin position="314"/>
        <end position="387"/>
    </location>
</feature>
<dbReference type="Gene3D" id="2.60.120.10">
    <property type="entry name" value="Jelly Rolls"/>
    <property type="match status" value="1"/>
</dbReference>
<evidence type="ECO:0000313" key="7">
    <source>
        <dbReference type="EMBL" id="WNZ27369.1"/>
    </source>
</evidence>
<dbReference type="InterPro" id="IPR012318">
    <property type="entry name" value="HTH_CRP"/>
</dbReference>
<organism evidence="7">
    <name type="scientific">Leptolyngbya sp. NK1-12</name>
    <dbReference type="NCBI Taxonomy" id="2547451"/>
    <lineage>
        <taxon>Bacteria</taxon>
        <taxon>Bacillati</taxon>
        <taxon>Cyanobacteriota</taxon>
        <taxon>Cyanophyceae</taxon>
        <taxon>Leptolyngbyales</taxon>
        <taxon>Leptolyngbyaceae</taxon>
        <taxon>Leptolyngbya group</taxon>
        <taxon>Leptolyngbya</taxon>
    </lineage>
</organism>
<dbReference type="NCBIfam" id="TIGR00229">
    <property type="entry name" value="sensory_box"/>
    <property type="match status" value="1"/>
</dbReference>
<protein>
    <submittedName>
        <fullName evidence="7">PAS domain-containing protein</fullName>
    </submittedName>
</protein>
<evidence type="ECO:0000259" key="6">
    <source>
        <dbReference type="PROSITE" id="PS51063"/>
    </source>
</evidence>
<evidence type="ECO:0000259" key="5">
    <source>
        <dbReference type="PROSITE" id="PS50112"/>
    </source>
</evidence>
<dbReference type="InterPro" id="IPR000595">
    <property type="entry name" value="cNMP-bd_dom"/>
</dbReference>
<dbReference type="SMART" id="SM00419">
    <property type="entry name" value="HTH_CRP"/>
    <property type="match status" value="1"/>
</dbReference>
<evidence type="ECO:0000256" key="3">
    <source>
        <dbReference type="ARBA" id="ARBA00023163"/>
    </source>
</evidence>
<dbReference type="RefSeq" id="WP_316437036.1">
    <property type="nucleotide sequence ID" value="NZ_CP053587.1"/>
</dbReference>
<dbReference type="SUPFAM" id="SSF51206">
    <property type="entry name" value="cAMP-binding domain-like"/>
    <property type="match status" value="1"/>
</dbReference>
<dbReference type="SUPFAM" id="SSF55785">
    <property type="entry name" value="PYP-like sensor domain (PAS domain)"/>
    <property type="match status" value="1"/>
</dbReference>
<dbReference type="Pfam" id="PF00027">
    <property type="entry name" value="cNMP_binding"/>
    <property type="match status" value="1"/>
</dbReference>
<evidence type="ECO:0000256" key="1">
    <source>
        <dbReference type="ARBA" id="ARBA00023015"/>
    </source>
</evidence>
<dbReference type="InterPro" id="IPR013767">
    <property type="entry name" value="PAS_fold"/>
</dbReference>
<evidence type="ECO:0000256" key="2">
    <source>
        <dbReference type="ARBA" id="ARBA00023125"/>
    </source>
</evidence>
<dbReference type="PROSITE" id="PS51063">
    <property type="entry name" value="HTH_CRP_2"/>
    <property type="match status" value="1"/>
</dbReference>
<feature type="domain" description="PAS" evidence="5">
    <location>
        <begin position="74"/>
        <end position="144"/>
    </location>
</feature>
<dbReference type="InterPro" id="IPR018490">
    <property type="entry name" value="cNMP-bd_dom_sf"/>
</dbReference>
<dbReference type="CDD" id="cd00130">
    <property type="entry name" value="PAS"/>
    <property type="match status" value="1"/>
</dbReference>
<dbReference type="InterPro" id="IPR014710">
    <property type="entry name" value="RmlC-like_jellyroll"/>
</dbReference>
<keyword evidence="2" id="KW-0238">DNA-binding</keyword>
<keyword evidence="1" id="KW-0805">Transcription regulation</keyword>
<dbReference type="Pfam" id="PF13545">
    <property type="entry name" value="HTH_Crp_2"/>
    <property type="match status" value="1"/>
</dbReference>
<dbReference type="GO" id="GO:0003677">
    <property type="term" value="F:DNA binding"/>
    <property type="evidence" value="ECO:0007669"/>
    <property type="project" value="UniProtKB-KW"/>
</dbReference>
<evidence type="ECO:0000256" key="4">
    <source>
        <dbReference type="SAM" id="Coils"/>
    </source>
</evidence>
<gene>
    <name evidence="7" type="ORF">HJG54_31275</name>
</gene>
<dbReference type="InterPro" id="IPR035965">
    <property type="entry name" value="PAS-like_dom_sf"/>
</dbReference>
<reference evidence="7" key="1">
    <citation type="submission" date="2020-05" db="EMBL/GenBank/DDBJ databases">
        <authorList>
            <person name="Zhu T."/>
            <person name="Keshari N."/>
            <person name="Lu X."/>
        </authorList>
    </citation>
    <scope>NUCLEOTIDE SEQUENCE</scope>
    <source>
        <strain evidence="7">NK1-12</strain>
    </source>
</reference>
<dbReference type="Gene3D" id="3.30.450.20">
    <property type="entry name" value="PAS domain"/>
    <property type="match status" value="1"/>
</dbReference>
<keyword evidence="4" id="KW-0175">Coiled coil</keyword>
<dbReference type="InterPro" id="IPR036390">
    <property type="entry name" value="WH_DNA-bd_sf"/>
</dbReference>
<dbReference type="AlphaFoldDB" id="A0AA96WLA4"/>
<dbReference type="Pfam" id="PF00989">
    <property type="entry name" value="PAS"/>
    <property type="match status" value="1"/>
</dbReference>
<dbReference type="Gene3D" id="1.10.10.10">
    <property type="entry name" value="Winged helix-like DNA-binding domain superfamily/Winged helix DNA-binding domain"/>
    <property type="match status" value="1"/>
</dbReference>
<dbReference type="CDD" id="cd00038">
    <property type="entry name" value="CAP_ED"/>
    <property type="match status" value="1"/>
</dbReference>
<dbReference type="InterPro" id="IPR036388">
    <property type="entry name" value="WH-like_DNA-bd_sf"/>
</dbReference>
<dbReference type="InterPro" id="IPR000014">
    <property type="entry name" value="PAS"/>
</dbReference>
<dbReference type="EMBL" id="CP053587">
    <property type="protein sequence ID" value="WNZ27369.1"/>
    <property type="molecule type" value="Genomic_DNA"/>
</dbReference>
<proteinExistence type="predicted"/>
<dbReference type="SMART" id="SM00091">
    <property type="entry name" value="PAS"/>
    <property type="match status" value="1"/>
</dbReference>
<name>A0AA96WLA4_9CYAN</name>